<reference evidence="1 2" key="1">
    <citation type="journal article" date="2019" name="PLoS Biol.">
        <title>Sex chromosomes control vertical transmission of feminizing Wolbachia symbionts in an isopod.</title>
        <authorList>
            <person name="Becking T."/>
            <person name="Chebbi M.A."/>
            <person name="Giraud I."/>
            <person name="Moumen B."/>
            <person name="Laverre T."/>
            <person name="Caubet Y."/>
            <person name="Peccoud J."/>
            <person name="Gilbert C."/>
            <person name="Cordaux R."/>
        </authorList>
    </citation>
    <scope>NUCLEOTIDE SEQUENCE [LARGE SCALE GENOMIC DNA]</scope>
    <source>
        <strain evidence="1">ANa2</strain>
        <tissue evidence="1">Whole body excluding digestive tract and cuticle</tissue>
    </source>
</reference>
<evidence type="ECO:0000313" key="1">
    <source>
        <dbReference type="EMBL" id="KAB7501769.1"/>
    </source>
</evidence>
<name>A0A5N5T6H9_9CRUS</name>
<sequence>MVIKLSKICITRKSGRIENLKVNLSFLRISSTLYQEFNKNI</sequence>
<comment type="caution">
    <text evidence="1">The sequence shown here is derived from an EMBL/GenBank/DDBJ whole genome shotgun (WGS) entry which is preliminary data.</text>
</comment>
<dbReference type="AlphaFoldDB" id="A0A5N5T6H9"/>
<dbReference type="Proteomes" id="UP000326759">
    <property type="component" value="Unassembled WGS sequence"/>
</dbReference>
<protein>
    <submittedName>
        <fullName evidence="1">Uncharacterized protein</fullName>
    </submittedName>
</protein>
<keyword evidence="2" id="KW-1185">Reference proteome</keyword>
<organism evidence="1 2">
    <name type="scientific">Armadillidium nasatum</name>
    <dbReference type="NCBI Taxonomy" id="96803"/>
    <lineage>
        <taxon>Eukaryota</taxon>
        <taxon>Metazoa</taxon>
        <taxon>Ecdysozoa</taxon>
        <taxon>Arthropoda</taxon>
        <taxon>Crustacea</taxon>
        <taxon>Multicrustacea</taxon>
        <taxon>Malacostraca</taxon>
        <taxon>Eumalacostraca</taxon>
        <taxon>Peracarida</taxon>
        <taxon>Isopoda</taxon>
        <taxon>Oniscidea</taxon>
        <taxon>Crinocheta</taxon>
        <taxon>Armadillidiidae</taxon>
        <taxon>Armadillidium</taxon>
    </lineage>
</organism>
<accession>A0A5N5T6H9</accession>
<dbReference type="EMBL" id="SEYY01009564">
    <property type="protein sequence ID" value="KAB7501769.1"/>
    <property type="molecule type" value="Genomic_DNA"/>
</dbReference>
<evidence type="ECO:0000313" key="2">
    <source>
        <dbReference type="Proteomes" id="UP000326759"/>
    </source>
</evidence>
<proteinExistence type="predicted"/>
<gene>
    <name evidence="1" type="ORF">Anas_12751</name>
</gene>